<protein>
    <submittedName>
        <fullName evidence="1">Uncharacterized protein</fullName>
    </submittedName>
</protein>
<name>A0A0A9FGR7_ARUDO</name>
<dbReference type="EMBL" id="GBRH01190438">
    <property type="protein sequence ID" value="JAE07458.1"/>
    <property type="molecule type" value="Transcribed_RNA"/>
</dbReference>
<evidence type="ECO:0000313" key="1">
    <source>
        <dbReference type="EMBL" id="JAE07458.1"/>
    </source>
</evidence>
<accession>A0A0A9FGR7</accession>
<reference evidence="1" key="2">
    <citation type="journal article" date="2015" name="Data Brief">
        <title>Shoot transcriptome of the giant reed, Arundo donax.</title>
        <authorList>
            <person name="Barrero R.A."/>
            <person name="Guerrero F.D."/>
            <person name="Moolhuijzen P."/>
            <person name="Goolsby J.A."/>
            <person name="Tidwell J."/>
            <person name="Bellgard S.E."/>
            <person name="Bellgard M.I."/>
        </authorList>
    </citation>
    <scope>NUCLEOTIDE SEQUENCE</scope>
    <source>
        <tissue evidence="1">Shoot tissue taken approximately 20 cm above the soil surface</tissue>
    </source>
</reference>
<organism evidence="1">
    <name type="scientific">Arundo donax</name>
    <name type="common">Giant reed</name>
    <name type="synonym">Donax arundinaceus</name>
    <dbReference type="NCBI Taxonomy" id="35708"/>
    <lineage>
        <taxon>Eukaryota</taxon>
        <taxon>Viridiplantae</taxon>
        <taxon>Streptophyta</taxon>
        <taxon>Embryophyta</taxon>
        <taxon>Tracheophyta</taxon>
        <taxon>Spermatophyta</taxon>
        <taxon>Magnoliopsida</taxon>
        <taxon>Liliopsida</taxon>
        <taxon>Poales</taxon>
        <taxon>Poaceae</taxon>
        <taxon>PACMAD clade</taxon>
        <taxon>Arundinoideae</taxon>
        <taxon>Arundineae</taxon>
        <taxon>Arundo</taxon>
    </lineage>
</organism>
<proteinExistence type="predicted"/>
<reference evidence="1" key="1">
    <citation type="submission" date="2014-09" db="EMBL/GenBank/DDBJ databases">
        <authorList>
            <person name="Magalhaes I.L.F."/>
            <person name="Oliveira U."/>
            <person name="Santos F.R."/>
            <person name="Vidigal T.H.D.A."/>
            <person name="Brescovit A.D."/>
            <person name="Santos A.J."/>
        </authorList>
    </citation>
    <scope>NUCLEOTIDE SEQUENCE</scope>
    <source>
        <tissue evidence="1">Shoot tissue taken approximately 20 cm above the soil surface</tissue>
    </source>
</reference>
<dbReference type="AlphaFoldDB" id="A0A0A9FGR7"/>
<sequence length="30" mass="3334">MRSRGLILVFAGALWHLLMFCASVKLGKSK</sequence>